<accession>A0A7J0FSE7</accession>
<dbReference type="InterPro" id="IPR046848">
    <property type="entry name" value="E_motif"/>
</dbReference>
<dbReference type="FunFam" id="1.25.40.10:FF:001093">
    <property type="entry name" value="Pentatricopeptide repeat-containing protein At2g34400"/>
    <property type="match status" value="1"/>
</dbReference>
<evidence type="ECO:0000256" key="2">
    <source>
        <dbReference type="PROSITE-ProRule" id="PRU00708"/>
    </source>
</evidence>
<protein>
    <recommendedName>
        <fullName evidence="5">Tetratricopeptide repeat (TPR)-like superfamily protein</fullName>
    </recommendedName>
</protein>
<feature type="repeat" description="PPR" evidence="2">
    <location>
        <begin position="153"/>
        <end position="187"/>
    </location>
</feature>
<dbReference type="InterPro" id="IPR002885">
    <property type="entry name" value="PPR_rpt"/>
</dbReference>
<dbReference type="OrthoDB" id="1663914at2759"/>
<dbReference type="InterPro" id="IPR046960">
    <property type="entry name" value="PPR_At4g14850-like_plant"/>
</dbReference>
<dbReference type="Pfam" id="PF13041">
    <property type="entry name" value="PPR_2"/>
    <property type="match status" value="2"/>
</dbReference>
<dbReference type="PROSITE" id="PS51375">
    <property type="entry name" value="PPR"/>
    <property type="match status" value="3"/>
</dbReference>
<dbReference type="GO" id="GO:0009451">
    <property type="term" value="P:RNA modification"/>
    <property type="evidence" value="ECO:0007669"/>
    <property type="project" value="InterPro"/>
</dbReference>
<dbReference type="AlphaFoldDB" id="A0A7J0FSE7"/>
<dbReference type="InterPro" id="IPR011990">
    <property type="entry name" value="TPR-like_helical_dom_sf"/>
</dbReference>
<dbReference type="PANTHER" id="PTHR47926">
    <property type="entry name" value="PENTATRICOPEPTIDE REPEAT-CONTAINING PROTEIN"/>
    <property type="match status" value="1"/>
</dbReference>
<name>A0A7J0FSE7_9ERIC</name>
<organism evidence="3 4">
    <name type="scientific">Actinidia rufa</name>
    <dbReference type="NCBI Taxonomy" id="165716"/>
    <lineage>
        <taxon>Eukaryota</taxon>
        <taxon>Viridiplantae</taxon>
        <taxon>Streptophyta</taxon>
        <taxon>Embryophyta</taxon>
        <taxon>Tracheophyta</taxon>
        <taxon>Spermatophyta</taxon>
        <taxon>Magnoliopsida</taxon>
        <taxon>eudicotyledons</taxon>
        <taxon>Gunneridae</taxon>
        <taxon>Pentapetalae</taxon>
        <taxon>asterids</taxon>
        <taxon>Ericales</taxon>
        <taxon>Actinidiaceae</taxon>
        <taxon>Actinidia</taxon>
    </lineage>
</organism>
<dbReference type="Gene3D" id="1.25.40.10">
    <property type="entry name" value="Tetratricopeptide repeat domain"/>
    <property type="match status" value="5"/>
</dbReference>
<feature type="repeat" description="PPR" evidence="2">
    <location>
        <begin position="81"/>
        <end position="115"/>
    </location>
</feature>
<feature type="repeat" description="PPR" evidence="2">
    <location>
        <begin position="400"/>
        <end position="434"/>
    </location>
</feature>
<dbReference type="Pfam" id="PF20431">
    <property type="entry name" value="E_motif"/>
    <property type="match status" value="1"/>
</dbReference>
<dbReference type="EMBL" id="BJWL01000014">
    <property type="protein sequence ID" value="GFZ01347.1"/>
    <property type="molecule type" value="Genomic_DNA"/>
</dbReference>
<evidence type="ECO:0000313" key="4">
    <source>
        <dbReference type="Proteomes" id="UP000585474"/>
    </source>
</evidence>
<sequence length="604" mass="66687">MKIFANSFSLNNLLRQKLYPTALKASTSVRNPHLTDTIYGLFVKSGFTLDPFLSTSLIAHFSRAGDFPRAAQLLCDTHRPDTAVYNALISGHARSGRPGPVFELFNGLRRSGLDAGCLHTEFFDQSLGLVENYSKSGRVNGAEKCFEECLVLDSVVWTAMINGYVWNGEFEKSREVFVDMRGLGLELNEFSLTSVLGALFEAKQVMNMYCRLGRKPDAIKVFDEIPDPDVVSWTGRIGAAYDGVEAFELFGFCYSRGLEVNEYTLSNVLSAIAGSKLLNPGKLIHGLCFKAGHLFIVSVCNAMISMYGKCGIDGYHFDALKLFQKARNLSLEVDSTTFSIVLKACGVLTDLELGRTIHSLAFKSGVDQDIFVETAVIDAYCKCGSIADAEKAFRDISNDNLAAWNAMLMGYAQCGCFREVFDLFKKIPELGMKPDEITYLGVLSSCCHAGLVNESQSHLNSMFKLHGVTPCLEHYACVVDVLGRVGLIEAKRTIDQMSISPDAQIWQILLSACNIHGHVDIGKVAAGELLLLQPENESAYVLLSNLYASAAGMWNAARNLRREIYKEPGSSWIQVRGSIRYFFAGEALHPEREGIYTILQCCKF</sequence>
<keyword evidence="4" id="KW-1185">Reference proteome</keyword>
<keyword evidence="1" id="KW-0677">Repeat</keyword>
<dbReference type="Pfam" id="PF01535">
    <property type="entry name" value="PPR"/>
    <property type="match status" value="3"/>
</dbReference>
<evidence type="ECO:0000313" key="3">
    <source>
        <dbReference type="EMBL" id="GFZ01347.1"/>
    </source>
</evidence>
<evidence type="ECO:0000256" key="1">
    <source>
        <dbReference type="ARBA" id="ARBA00022737"/>
    </source>
</evidence>
<proteinExistence type="predicted"/>
<dbReference type="Proteomes" id="UP000585474">
    <property type="component" value="Unassembled WGS sequence"/>
</dbReference>
<dbReference type="NCBIfam" id="TIGR00756">
    <property type="entry name" value="PPR"/>
    <property type="match status" value="2"/>
</dbReference>
<evidence type="ECO:0008006" key="5">
    <source>
        <dbReference type="Google" id="ProtNLM"/>
    </source>
</evidence>
<comment type="caution">
    <text evidence="3">The sequence shown here is derived from an EMBL/GenBank/DDBJ whole genome shotgun (WGS) entry which is preliminary data.</text>
</comment>
<dbReference type="GO" id="GO:0003723">
    <property type="term" value="F:RNA binding"/>
    <property type="evidence" value="ECO:0007669"/>
    <property type="project" value="InterPro"/>
</dbReference>
<reference evidence="3 4" key="1">
    <citation type="submission" date="2019-07" db="EMBL/GenBank/DDBJ databases">
        <title>De Novo Assembly of kiwifruit Actinidia rufa.</title>
        <authorList>
            <person name="Sugita-Konishi S."/>
            <person name="Sato K."/>
            <person name="Mori E."/>
            <person name="Abe Y."/>
            <person name="Kisaki G."/>
            <person name="Hamano K."/>
            <person name="Suezawa K."/>
            <person name="Otani M."/>
            <person name="Fukuda T."/>
            <person name="Manabe T."/>
            <person name="Gomi K."/>
            <person name="Tabuchi M."/>
            <person name="Akimitsu K."/>
            <person name="Kataoka I."/>
        </authorList>
    </citation>
    <scope>NUCLEOTIDE SEQUENCE [LARGE SCALE GENOMIC DNA]</scope>
    <source>
        <strain evidence="4">cv. Fuchu</strain>
    </source>
</reference>
<gene>
    <name evidence="3" type="ORF">Acr_14g0009820</name>
</gene>